<feature type="transmembrane region" description="Helical" evidence="1">
    <location>
        <begin position="318"/>
        <end position="337"/>
    </location>
</feature>
<keyword evidence="1" id="KW-0472">Membrane</keyword>
<evidence type="ECO:0000313" key="3">
    <source>
        <dbReference type="Proteomes" id="UP000319004"/>
    </source>
</evidence>
<evidence type="ECO:0000256" key="1">
    <source>
        <dbReference type="SAM" id="Phobius"/>
    </source>
</evidence>
<accession>A0A518HHX1</accession>
<feature type="transmembrane region" description="Helical" evidence="1">
    <location>
        <begin position="189"/>
        <end position="208"/>
    </location>
</feature>
<feature type="transmembrane region" description="Helical" evidence="1">
    <location>
        <begin position="18"/>
        <end position="38"/>
    </location>
</feature>
<dbReference type="Proteomes" id="UP000319004">
    <property type="component" value="Chromosome"/>
</dbReference>
<dbReference type="OrthoDB" id="242362at2"/>
<dbReference type="EMBL" id="CP037423">
    <property type="protein sequence ID" value="QDV40420.1"/>
    <property type="molecule type" value="Genomic_DNA"/>
</dbReference>
<feature type="transmembrane region" description="Helical" evidence="1">
    <location>
        <begin position="278"/>
        <end position="298"/>
    </location>
</feature>
<evidence type="ECO:0000313" key="2">
    <source>
        <dbReference type="EMBL" id="QDV40420.1"/>
    </source>
</evidence>
<proteinExistence type="predicted"/>
<feature type="transmembrane region" description="Helical" evidence="1">
    <location>
        <begin position="250"/>
        <end position="271"/>
    </location>
</feature>
<protein>
    <submittedName>
        <fullName evidence="2">Uncharacterized protein</fullName>
    </submittedName>
</protein>
<gene>
    <name evidence="2" type="ORF">Enr13x_02260</name>
</gene>
<feature type="transmembrane region" description="Helical" evidence="1">
    <location>
        <begin position="88"/>
        <end position="107"/>
    </location>
</feature>
<feature type="transmembrane region" description="Helical" evidence="1">
    <location>
        <begin position="220"/>
        <end position="244"/>
    </location>
</feature>
<dbReference type="RefSeq" id="WP_145384306.1">
    <property type="nucleotide sequence ID" value="NZ_CP037423.1"/>
</dbReference>
<dbReference type="AlphaFoldDB" id="A0A518HHX1"/>
<keyword evidence="1" id="KW-1133">Transmembrane helix</keyword>
<feature type="transmembrane region" description="Helical" evidence="1">
    <location>
        <begin position="58"/>
        <end position="76"/>
    </location>
</feature>
<keyword evidence="1" id="KW-0812">Transmembrane</keyword>
<sequence length="407" mass="42812">MTQPNDDGFVSSGHLNRLVGWTTLLIGLALSAALDPWLLDATPAADSDNGVRLAVRHAHGVVIAMAFLQLAMAHLLATPAFHRRERQIAAFLTTIGAGSYIAGYVVALGWPAAQWLVLVGSLVNFSGFALLWRTGPSGVYAPQIKMILPVACFGMLLDFVAGLLPVLPAPWVLDYLGSDDGVRLRMLRLARVAAIALSVLTLLFYGIARHGTADRARMRLGGTSLALGAVGMPLILAAACFTTLQVKYLLPLPATAVVTGVIIGLVIALKAGGMLERWGWFLIAASTSVGMLIGLYAFEGPFPTPGFMGDYNALPRRLTRLAHSYCIVLGMLSIFLSRETRGAGERKNLAKIAASVFIAGCVVSLAVLLLHTVISPLPTAFSVGPLLVLIGAAGCLAGRASPAKLAN</sequence>
<feature type="transmembrane region" description="Helical" evidence="1">
    <location>
        <begin position="113"/>
        <end position="134"/>
    </location>
</feature>
<name>A0A518HHX1_9BACT</name>
<feature type="transmembrane region" description="Helical" evidence="1">
    <location>
        <begin position="349"/>
        <end position="374"/>
    </location>
</feature>
<dbReference type="KEGG" id="snep:Enr13x_02260"/>
<reference evidence="2 3" key="1">
    <citation type="submission" date="2019-03" db="EMBL/GenBank/DDBJ databases">
        <title>Deep-cultivation of Planctomycetes and their phenomic and genomic characterization uncovers novel biology.</title>
        <authorList>
            <person name="Wiegand S."/>
            <person name="Jogler M."/>
            <person name="Boedeker C."/>
            <person name="Pinto D."/>
            <person name="Vollmers J."/>
            <person name="Rivas-Marin E."/>
            <person name="Kohn T."/>
            <person name="Peeters S.H."/>
            <person name="Heuer A."/>
            <person name="Rast P."/>
            <person name="Oberbeckmann S."/>
            <person name="Bunk B."/>
            <person name="Jeske O."/>
            <person name="Meyerdierks A."/>
            <person name="Storesund J.E."/>
            <person name="Kallscheuer N."/>
            <person name="Luecker S."/>
            <person name="Lage O.M."/>
            <person name="Pohl T."/>
            <person name="Merkel B.J."/>
            <person name="Hornburger P."/>
            <person name="Mueller R.-W."/>
            <person name="Bruemmer F."/>
            <person name="Labrenz M."/>
            <person name="Spormann A.M."/>
            <person name="Op den Camp H."/>
            <person name="Overmann J."/>
            <person name="Amann R."/>
            <person name="Jetten M.S.M."/>
            <person name="Mascher T."/>
            <person name="Medema M.H."/>
            <person name="Devos D.P."/>
            <person name="Kaster A.-K."/>
            <person name="Ovreas L."/>
            <person name="Rohde M."/>
            <person name="Galperin M.Y."/>
            <person name="Jogler C."/>
        </authorList>
    </citation>
    <scope>NUCLEOTIDE SEQUENCE [LARGE SCALE GENOMIC DNA]</scope>
    <source>
        <strain evidence="2 3">Enr13</strain>
    </source>
</reference>
<organism evidence="2 3">
    <name type="scientific">Stieleria neptunia</name>
    <dbReference type="NCBI Taxonomy" id="2527979"/>
    <lineage>
        <taxon>Bacteria</taxon>
        <taxon>Pseudomonadati</taxon>
        <taxon>Planctomycetota</taxon>
        <taxon>Planctomycetia</taxon>
        <taxon>Pirellulales</taxon>
        <taxon>Pirellulaceae</taxon>
        <taxon>Stieleria</taxon>
    </lineage>
</organism>
<feature type="transmembrane region" description="Helical" evidence="1">
    <location>
        <begin position="380"/>
        <end position="398"/>
    </location>
</feature>
<keyword evidence="3" id="KW-1185">Reference proteome</keyword>
<feature type="transmembrane region" description="Helical" evidence="1">
    <location>
        <begin position="146"/>
        <end position="169"/>
    </location>
</feature>